<feature type="region of interest" description="Disordered" evidence="2">
    <location>
        <begin position="312"/>
        <end position="391"/>
    </location>
</feature>
<feature type="compositionally biased region" description="Polar residues" evidence="2">
    <location>
        <begin position="202"/>
        <end position="211"/>
    </location>
</feature>
<feature type="compositionally biased region" description="Gly residues" evidence="2">
    <location>
        <begin position="716"/>
        <end position="727"/>
    </location>
</feature>
<feature type="region of interest" description="Disordered" evidence="2">
    <location>
        <begin position="872"/>
        <end position="1046"/>
    </location>
</feature>
<feature type="region of interest" description="Disordered" evidence="2">
    <location>
        <begin position="190"/>
        <end position="244"/>
    </location>
</feature>
<feature type="compositionally biased region" description="Low complexity" evidence="2">
    <location>
        <begin position="706"/>
        <end position="715"/>
    </location>
</feature>
<feature type="region of interest" description="Disordered" evidence="2">
    <location>
        <begin position="569"/>
        <end position="599"/>
    </location>
</feature>
<reference evidence="4" key="1">
    <citation type="submission" date="2020-05" db="EMBL/GenBank/DDBJ databases">
        <title>Phylogenomic resolution of chytrid fungi.</title>
        <authorList>
            <person name="Stajich J.E."/>
            <person name="Amses K."/>
            <person name="Simmons R."/>
            <person name="Seto K."/>
            <person name="Myers J."/>
            <person name="Bonds A."/>
            <person name="Quandt C.A."/>
            <person name="Barry K."/>
            <person name="Liu P."/>
            <person name="Grigoriev I."/>
            <person name="Longcore J.E."/>
            <person name="James T.Y."/>
        </authorList>
    </citation>
    <scope>NUCLEOTIDE SEQUENCE</scope>
    <source>
        <strain evidence="4">JEL0379</strain>
    </source>
</reference>
<dbReference type="EMBL" id="JADGJQ010000137">
    <property type="protein sequence ID" value="KAJ3167512.1"/>
    <property type="molecule type" value="Genomic_DNA"/>
</dbReference>
<feature type="compositionally biased region" description="Basic and acidic residues" evidence="2">
    <location>
        <begin position="528"/>
        <end position="539"/>
    </location>
</feature>
<evidence type="ECO:0000256" key="1">
    <source>
        <dbReference type="SAM" id="Coils"/>
    </source>
</evidence>
<evidence type="ECO:0000313" key="5">
    <source>
        <dbReference type="Proteomes" id="UP001212152"/>
    </source>
</evidence>
<feature type="coiled-coil region" evidence="1">
    <location>
        <begin position="1229"/>
        <end position="1292"/>
    </location>
</feature>
<keyword evidence="3" id="KW-0812">Transmembrane</keyword>
<feature type="region of interest" description="Disordered" evidence="2">
    <location>
        <begin position="525"/>
        <end position="553"/>
    </location>
</feature>
<feature type="compositionally biased region" description="Acidic residues" evidence="2">
    <location>
        <begin position="492"/>
        <end position="506"/>
    </location>
</feature>
<organism evidence="4 5">
    <name type="scientific">Geranomyces variabilis</name>
    <dbReference type="NCBI Taxonomy" id="109894"/>
    <lineage>
        <taxon>Eukaryota</taxon>
        <taxon>Fungi</taxon>
        <taxon>Fungi incertae sedis</taxon>
        <taxon>Chytridiomycota</taxon>
        <taxon>Chytridiomycota incertae sedis</taxon>
        <taxon>Chytridiomycetes</taxon>
        <taxon>Spizellomycetales</taxon>
        <taxon>Powellomycetaceae</taxon>
        <taxon>Geranomyces</taxon>
    </lineage>
</organism>
<feature type="compositionally biased region" description="Low complexity" evidence="2">
    <location>
        <begin position="1115"/>
        <end position="1125"/>
    </location>
</feature>
<sequence length="1389" mass="146139">MRDRNHQLEDASDTDDENLAPSNSDNDNDNDAAFHASPFLPGPAPAQAATVTHRRRNSLRAPISSAAAAAVPSTSISSPSSAAAVSYNSPPAIRIDPATRTGSNRFSSSSPPPPSPATERAQDAGDLALQDADAAQLAALMAEDSSSGSRVNNNAGAGIQQHRSLRGRPASRYFSAGAAFPASPLRDRISTSTYSAGEPSRRVSQTSRTSNYSLLLTPTLSLYPPSESAGDDSGTRRAGMTSVSSIGSYPHSMISYSSRDSHASYTSSQAVSDGGGGGTATPLSSVLSAVSDDDPYLAQVMELATQQYRDKASCDASGSGGAGLLKQPPISHSSSTPPGTISSRRGTRSSTIRSDAATALQPWPPLASVSEAAPAEASAEDPATTPPPAADLNASMETMYRAGRCKQYFETRYAQLALLQSTGDANIRYNPLEIIRWRRAMWQRAVRSGAEEQKKWKLRYYTWHVGNTELAEFYADKVLRHQQQQTAGGSSVDEDEDGTTDGESADDFLGNVGKVIASRWMRGLKRRQQMDDEKDERGAMRFGRASSSNDRDPHSLVAAAAAAFAGGLNRGAPAPGKPASLLTSPRSTDAMGREEDGSTATPSLLLQFLGGAAASDEEGGNSVQSLPAVPAGPDAISPQSVSEESGAEQPKVSMETSKSSLSGTRPDSDIESVGDMLAPVTTPGHGRKKSGLWDRIREKRGDFHKPSSSPSASSDAGGGGGGGGGSVTGTPLSRKRSIAGAVDHLTHRMRRASAQPGSNATPRAPSSSGGSNAGTLERAYCADAERTLGSRSAADVLALQRARTPSPLKLAHNPSIFADRTGSEAGEISRDSLGDAGTGVMSDGQMASEQGLGIRLGRGRRPSPGMVVPELRLDVGESGDGKDMAVAPSGSREEGLASDSDDGGGTGRVRGRRLKNMMGKIGRRQHPQSQHQREKGRSESITVDDGRGSNNQSDKVGSGNQFVKPRKSTGTAREVKDSGRSWGWESSSSDEDGASSVFMRSKAAAGKSERRARKAAKKRGTMSEAHSNSDLTEASESFRTSPSRKKAMRGFIGNKLRNASSVSLGHDNLDEDENFDPDTSPRGRDGDRRNTRAPTTATDMTTTEDEADVSPLSHTATAAAAAGPAPRDPNSPLTPEEQGLYDGLLALGTRLDLLMPDVEVFKTELATQIATCKKTLQRYSMCTGGSGGIRETEEGTTPQSLLGSEDGPFVAATTAIDSHDAEDAAHQTLSVMRGELDEMAQHCQEVEERNGRSHEQVSAMVSDLDAVTQEVNEDLSRQLKMVEEAIQQIEGTPKALGSMQEWYYQLIAYFLGCLGFTIWLWFQLWKILRKGIAGARIVAGAVSPKTVSAVDGLGLAAGKAVKERTLRGWASATGIAAVAATPPGGEAGE</sequence>
<keyword evidence="3" id="KW-1133">Transmembrane helix</keyword>
<comment type="caution">
    <text evidence="4">The sequence shown here is derived from an EMBL/GenBank/DDBJ whole genome shotgun (WGS) entry which is preliminary data.</text>
</comment>
<feature type="region of interest" description="Disordered" evidence="2">
    <location>
        <begin position="821"/>
        <end position="840"/>
    </location>
</feature>
<feature type="compositionally biased region" description="Basic residues" evidence="2">
    <location>
        <begin position="1010"/>
        <end position="1020"/>
    </location>
</feature>
<feature type="region of interest" description="Disordered" evidence="2">
    <location>
        <begin position="614"/>
        <end position="778"/>
    </location>
</feature>
<accession>A0AAD5TBJ5</accession>
<feature type="region of interest" description="Disordered" evidence="2">
    <location>
        <begin position="482"/>
        <end position="508"/>
    </location>
</feature>
<feature type="compositionally biased region" description="Polar residues" evidence="2">
    <location>
        <begin position="144"/>
        <end position="155"/>
    </location>
</feature>
<feature type="region of interest" description="Disordered" evidence="2">
    <location>
        <begin position="141"/>
        <end position="168"/>
    </location>
</feature>
<protein>
    <submittedName>
        <fullName evidence="4">Uncharacterized protein</fullName>
    </submittedName>
</protein>
<feature type="compositionally biased region" description="Polar residues" evidence="2">
    <location>
        <begin position="755"/>
        <end position="774"/>
    </location>
</feature>
<gene>
    <name evidence="4" type="ORF">HDU87_001505</name>
</gene>
<evidence type="ECO:0000256" key="3">
    <source>
        <dbReference type="SAM" id="Phobius"/>
    </source>
</evidence>
<feature type="compositionally biased region" description="Low complexity" evidence="2">
    <location>
        <begin position="61"/>
        <end position="92"/>
    </location>
</feature>
<dbReference type="Proteomes" id="UP001212152">
    <property type="component" value="Unassembled WGS sequence"/>
</dbReference>
<feature type="compositionally biased region" description="Polar residues" evidence="2">
    <location>
        <begin position="654"/>
        <end position="665"/>
    </location>
</feature>
<feature type="compositionally biased region" description="Basic residues" evidence="2">
    <location>
        <begin position="909"/>
        <end position="926"/>
    </location>
</feature>
<feature type="compositionally biased region" description="Low complexity" evidence="2">
    <location>
        <begin position="366"/>
        <end position="383"/>
    </location>
</feature>
<feature type="region of interest" description="Disordered" evidence="2">
    <location>
        <begin position="1"/>
        <end position="123"/>
    </location>
</feature>
<feature type="compositionally biased region" description="Polar residues" evidence="2">
    <location>
        <begin position="1024"/>
        <end position="1041"/>
    </location>
</feature>
<feature type="compositionally biased region" description="Basic and acidic residues" evidence="2">
    <location>
        <begin position="872"/>
        <end position="883"/>
    </location>
</feature>
<feature type="compositionally biased region" description="Low complexity" evidence="2">
    <location>
        <begin position="994"/>
        <end position="1006"/>
    </location>
</feature>
<feature type="compositionally biased region" description="Low complexity" evidence="2">
    <location>
        <begin position="339"/>
        <end position="354"/>
    </location>
</feature>
<feature type="compositionally biased region" description="Basic and acidic residues" evidence="2">
    <location>
        <begin position="691"/>
        <end position="705"/>
    </location>
</feature>
<feature type="compositionally biased region" description="Polar residues" evidence="2">
    <location>
        <begin position="948"/>
        <end position="961"/>
    </location>
</feature>
<proteinExistence type="predicted"/>
<feature type="compositionally biased region" description="Basic and acidic residues" evidence="2">
    <location>
        <begin position="1079"/>
        <end position="1090"/>
    </location>
</feature>
<feature type="compositionally biased region" description="Low complexity" evidence="2">
    <location>
        <begin position="212"/>
        <end position="226"/>
    </location>
</feature>
<feature type="transmembrane region" description="Helical" evidence="3">
    <location>
        <begin position="1302"/>
        <end position="1322"/>
    </location>
</feature>
<evidence type="ECO:0000256" key="2">
    <source>
        <dbReference type="SAM" id="MobiDB-lite"/>
    </source>
</evidence>
<evidence type="ECO:0000313" key="4">
    <source>
        <dbReference type="EMBL" id="KAJ3167512.1"/>
    </source>
</evidence>
<keyword evidence="3" id="KW-0472">Membrane</keyword>
<feature type="region of interest" description="Disordered" evidence="2">
    <location>
        <begin position="1062"/>
        <end position="1138"/>
    </location>
</feature>
<keyword evidence="5" id="KW-1185">Reference proteome</keyword>
<feature type="compositionally biased region" description="Low complexity" evidence="2">
    <location>
        <begin position="1092"/>
        <end position="1101"/>
    </location>
</feature>
<keyword evidence="1" id="KW-0175">Coiled coil</keyword>
<name>A0AAD5TBJ5_9FUNG</name>